<dbReference type="GO" id="GO:0016020">
    <property type="term" value="C:membrane"/>
    <property type="evidence" value="ECO:0007669"/>
    <property type="project" value="UniProtKB-SubCell"/>
</dbReference>
<dbReference type="InterPro" id="IPR052337">
    <property type="entry name" value="SAT4-like"/>
</dbReference>
<evidence type="ECO:0000259" key="8">
    <source>
        <dbReference type="Pfam" id="PF20684"/>
    </source>
</evidence>
<keyword evidence="4 7" id="KW-0472">Membrane</keyword>
<comment type="caution">
    <text evidence="9">The sequence shown here is derived from an EMBL/GenBank/DDBJ whole genome shotgun (WGS) entry which is preliminary data.</text>
</comment>
<feature type="transmembrane region" description="Helical" evidence="7">
    <location>
        <begin position="95"/>
        <end position="122"/>
    </location>
</feature>
<dbReference type="Proteomes" id="UP000245956">
    <property type="component" value="Unassembled WGS sequence"/>
</dbReference>
<dbReference type="PANTHER" id="PTHR33048:SF47">
    <property type="entry name" value="INTEGRAL MEMBRANE PROTEIN-RELATED"/>
    <property type="match status" value="1"/>
</dbReference>
<proteinExistence type="inferred from homology"/>
<evidence type="ECO:0000256" key="6">
    <source>
        <dbReference type="SAM" id="MobiDB-lite"/>
    </source>
</evidence>
<evidence type="ECO:0000256" key="2">
    <source>
        <dbReference type="ARBA" id="ARBA00022692"/>
    </source>
</evidence>
<feature type="transmembrane region" description="Helical" evidence="7">
    <location>
        <begin position="54"/>
        <end position="75"/>
    </location>
</feature>
<feature type="region of interest" description="Disordered" evidence="6">
    <location>
        <begin position="330"/>
        <end position="415"/>
    </location>
</feature>
<feature type="compositionally biased region" description="Polar residues" evidence="6">
    <location>
        <begin position="342"/>
        <end position="352"/>
    </location>
</feature>
<evidence type="ECO:0000313" key="10">
    <source>
        <dbReference type="EMBL" id="PWI67936.1"/>
    </source>
</evidence>
<dbReference type="InterPro" id="IPR049326">
    <property type="entry name" value="Rhodopsin_dom_fungi"/>
</dbReference>
<dbReference type="EMBL" id="LSBH01000002">
    <property type="protein sequence ID" value="OAQ84997.1"/>
    <property type="molecule type" value="Genomic_DNA"/>
</dbReference>
<feature type="transmembrane region" description="Helical" evidence="7">
    <location>
        <begin position="223"/>
        <end position="243"/>
    </location>
</feature>
<dbReference type="Pfam" id="PF20684">
    <property type="entry name" value="Fung_rhodopsin"/>
    <property type="match status" value="1"/>
</dbReference>
<feature type="transmembrane region" description="Helical" evidence="7">
    <location>
        <begin position="134"/>
        <end position="155"/>
    </location>
</feature>
<dbReference type="PANTHER" id="PTHR33048">
    <property type="entry name" value="PTH11-LIKE INTEGRAL MEMBRANE PROTEIN (AFU_ORTHOLOGUE AFUA_5G11245)"/>
    <property type="match status" value="1"/>
</dbReference>
<feature type="compositionally biased region" description="Polar residues" evidence="6">
    <location>
        <begin position="361"/>
        <end position="374"/>
    </location>
</feature>
<feature type="domain" description="Rhodopsin" evidence="8">
    <location>
        <begin position="38"/>
        <end position="286"/>
    </location>
</feature>
<name>A0A179H455_PURLI</name>
<feature type="transmembrane region" description="Helical" evidence="7">
    <location>
        <begin position="20"/>
        <end position="42"/>
    </location>
</feature>
<sequence>MAHLTPPPPNINLQETKRPRMVAVFAGTWALGVLATLLRLYCRRLTKSRLWLDDWLIIISLFFSAAFMFDVTVWMASHGFGRHVWVGPPDALEVWAKGLFMAVFTYTLSLVFIKWSILAWYWRLFHIQSYMKPLIWMLFAVVCIWGVAKIIVVSLECFPIEAIWEVFDPDNPLDPSEYHCGVDIHKFFLGNAIPNIITDIFIMVLPLPYILKLHLRVSQKVALFGIFVVGTFVTIVSAIRLVFVVGLDLHSPDKTWNQAEEMMWTGVEVNIATVCANLLTLRPILNLILHGTVYVESQQHSEALNVHIGGPDSTSKGHFHLILPKRALTREGRAERPAVSKKGSTSSTQPFVQHNEFGYSHSDSQQDMEATSMGSPGVGLSESGEGRGRSSLGPDVEAPPVGVEVVNASEEGRWF</sequence>
<gene>
    <name evidence="10" type="ORF">PCL_02337</name>
    <name evidence="9" type="ORF">VFPBJ_03770</name>
</gene>
<evidence type="ECO:0000256" key="7">
    <source>
        <dbReference type="SAM" id="Phobius"/>
    </source>
</evidence>
<dbReference type="AlphaFoldDB" id="A0A179H455"/>
<evidence type="ECO:0000256" key="4">
    <source>
        <dbReference type="ARBA" id="ARBA00023136"/>
    </source>
</evidence>
<organism evidence="9 11">
    <name type="scientific">Purpureocillium lilacinum</name>
    <name type="common">Paecilomyces lilacinus</name>
    <dbReference type="NCBI Taxonomy" id="33203"/>
    <lineage>
        <taxon>Eukaryota</taxon>
        <taxon>Fungi</taxon>
        <taxon>Dikarya</taxon>
        <taxon>Ascomycota</taxon>
        <taxon>Pezizomycotina</taxon>
        <taxon>Sordariomycetes</taxon>
        <taxon>Hypocreomycetidae</taxon>
        <taxon>Hypocreales</taxon>
        <taxon>Ophiocordycipitaceae</taxon>
        <taxon>Purpureocillium</taxon>
    </lineage>
</organism>
<keyword evidence="2 7" id="KW-0812">Transmembrane</keyword>
<reference evidence="10 12" key="2">
    <citation type="journal article" date="2016" name="Front. Microbiol.">
        <title>Genome and transcriptome sequences reveal the specific parasitism of the nematophagous Purpureocillium lilacinum 36-1.</title>
        <authorList>
            <person name="Xie J."/>
            <person name="Li S."/>
            <person name="Mo C."/>
            <person name="Xiao X."/>
            <person name="Peng D."/>
            <person name="Wang G."/>
            <person name="Xiao Y."/>
        </authorList>
    </citation>
    <scope>NUCLEOTIDE SEQUENCE [LARGE SCALE GENOMIC DNA]</scope>
    <source>
        <strain evidence="10 12">36-1</strain>
    </source>
</reference>
<evidence type="ECO:0000256" key="1">
    <source>
        <dbReference type="ARBA" id="ARBA00004141"/>
    </source>
</evidence>
<feature type="compositionally biased region" description="Low complexity" evidence="6">
    <location>
        <begin position="379"/>
        <end position="393"/>
    </location>
</feature>
<accession>A0A179H455</accession>
<evidence type="ECO:0000313" key="9">
    <source>
        <dbReference type="EMBL" id="OAQ84997.1"/>
    </source>
</evidence>
<evidence type="ECO:0000256" key="3">
    <source>
        <dbReference type="ARBA" id="ARBA00022989"/>
    </source>
</evidence>
<evidence type="ECO:0000256" key="5">
    <source>
        <dbReference type="ARBA" id="ARBA00038359"/>
    </source>
</evidence>
<comment type="similarity">
    <text evidence="5">Belongs to the SAT4 family.</text>
</comment>
<evidence type="ECO:0000313" key="11">
    <source>
        <dbReference type="Proteomes" id="UP000078240"/>
    </source>
</evidence>
<dbReference type="EMBL" id="LCWV01000016">
    <property type="protein sequence ID" value="PWI67936.1"/>
    <property type="molecule type" value="Genomic_DNA"/>
</dbReference>
<reference evidence="10" key="1">
    <citation type="submission" date="2015-05" db="EMBL/GenBank/DDBJ databases">
        <authorList>
            <person name="Wang D.B."/>
            <person name="Wang M."/>
        </authorList>
    </citation>
    <scope>NUCLEOTIDE SEQUENCE</scope>
    <source>
        <strain evidence="10">36-1</strain>
    </source>
</reference>
<protein>
    <submittedName>
        <fullName evidence="9">Integral membrane protein</fullName>
    </submittedName>
</protein>
<feature type="transmembrane region" description="Helical" evidence="7">
    <location>
        <begin position="192"/>
        <end position="211"/>
    </location>
</feature>
<evidence type="ECO:0000313" key="12">
    <source>
        <dbReference type="Proteomes" id="UP000245956"/>
    </source>
</evidence>
<comment type="subcellular location">
    <subcellularLocation>
        <location evidence="1">Membrane</location>
        <topology evidence="1">Multi-pass membrane protein</topology>
    </subcellularLocation>
</comment>
<dbReference type="Proteomes" id="UP000078240">
    <property type="component" value="Unassembled WGS sequence"/>
</dbReference>
<keyword evidence="3 7" id="KW-1133">Transmembrane helix</keyword>
<reference evidence="9 11" key="3">
    <citation type="submission" date="2016-01" db="EMBL/GenBank/DDBJ databases">
        <title>Biosynthesis of antibiotic leucinostatins and their inhibition on Phytophthora in bio-control Purpureocillium lilacinum.</title>
        <authorList>
            <person name="Wang G."/>
            <person name="Liu Z."/>
            <person name="Lin R."/>
            <person name="Li E."/>
            <person name="Mao Z."/>
            <person name="Ling J."/>
            <person name="Yin W."/>
            <person name="Xie B."/>
        </authorList>
    </citation>
    <scope>NUCLEOTIDE SEQUENCE [LARGE SCALE GENOMIC DNA]</scope>
    <source>
        <strain evidence="9">PLBJ-1</strain>
    </source>
</reference>